<dbReference type="GeneID" id="24607109"/>
<gene>
    <name evidence="1" type="ORF">CPT_Mater204</name>
</gene>
<protein>
    <submittedName>
        <fullName evidence="1">Uncharacterized protein</fullName>
    </submittedName>
</protein>
<name>A0A0A0RS80_9CAUD</name>
<sequence length="59" mass="7101">MKKQDFLLPENISIDREIEFCDDMYRIVEFLNSNMLLVVKKEDFDNQNFPIQTYIIPGE</sequence>
<dbReference type="Proteomes" id="UP000030206">
    <property type="component" value="Segment"/>
</dbReference>
<dbReference type="KEGG" id="vg:24607109"/>
<proteinExistence type="predicted"/>
<dbReference type="RefSeq" id="YP_009151163.1">
    <property type="nucleotide sequence ID" value="NC_027366.1"/>
</dbReference>
<dbReference type="EMBL" id="KM236245">
    <property type="protein sequence ID" value="AIW03361.1"/>
    <property type="molecule type" value="Genomic_DNA"/>
</dbReference>
<evidence type="ECO:0000313" key="2">
    <source>
        <dbReference type="Proteomes" id="UP000030206"/>
    </source>
</evidence>
<evidence type="ECO:0000313" key="1">
    <source>
        <dbReference type="EMBL" id="AIW03361.1"/>
    </source>
</evidence>
<keyword evidence="2" id="KW-1185">Reference proteome</keyword>
<reference evidence="1 2" key="1">
    <citation type="submission" date="2014-07" db="EMBL/GenBank/DDBJ databases">
        <title>Complete Genome of Bacillus megaterium Myophage Mater.</title>
        <authorList>
            <person name="Lancaster J.C."/>
            <person name="Hodde M.K."/>
            <person name="Hernandez A.C."/>
            <person name="Everett G.F.K."/>
        </authorList>
    </citation>
    <scope>NUCLEOTIDE SEQUENCE [LARGE SCALE GENOMIC DNA]</scope>
</reference>
<accession>A0A0A0RS80</accession>
<organism evidence="1 2">
    <name type="scientific">Bacillus phage Mater</name>
    <dbReference type="NCBI Taxonomy" id="1540090"/>
    <lineage>
        <taxon>Viruses</taxon>
        <taxon>Duplodnaviria</taxon>
        <taxon>Heunggongvirae</taxon>
        <taxon>Uroviricota</taxon>
        <taxon>Caudoviricetes</taxon>
        <taxon>Herelleviridae</taxon>
        <taxon>Bastillevirinae</taxon>
        <taxon>Matervirus</taxon>
        <taxon>Matervirus mater</taxon>
    </lineage>
</organism>